<evidence type="ECO:0000313" key="1">
    <source>
        <dbReference type="EMBL" id="TGD73288.1"/>
    </source>
</evidence>
<accession>A0A4Z0M1Q3</accession>
<evidence type="ECO:0008006" key="3">
    <source>
        <dbReference type="Google" id="ProtNLM"/>
    </source>
</evidence>
<name>A0A4Z0M1Q3_9GAMM</name>
<dbReference type="EMBL" id="SRLE01000007">
    <property type="protein sequence ID" value="TGD73288.1"/>
    <property type="molecule type" value="Genomic_DNA"/>
</dbReference>
<protein>
    <recommendedName>
        <fullName evidence="3">DUF47 family protein</fullName>
    </recommendedName>
</protein>
<dbReference type="PANTHER" id="PTHR37298">
    <property type="entry name" value="UPF0111 PROTEIN YKAA"/>
    <property type="match status" value="1"/>
</dbReference>
<keyword evidence="2" id="KW-1185">Reference proteome</keyword>
<dbReference type="AlphaFoldDB" id="A0A4Z0M1Q3"/>
<dbReference type="Gene3D" id="1.20.58.220">
    <property type="entry name" value="Phosphate transport system protein phou homolog 2, domain 2"/>
    <property type="match status" value="1"/>
</dbReference>
<dbReference type="PANTHER" id="PTHR37298:SF1">
    <property type="entry name" value="UPF0111 PROTEIN YKAA"/>
    <property type="match status" value="1"/>
</dbReference>
<dbReference type="RefSeq" id="WP_135443315.1">
    <property type="nucleotide sequence ID" value="NZ_SRLE01000007.1"/>
</dbReference>
<organism evidence="1 2">
    <name type="scientific">Mangrovimicrobium sediminis</name>
    <dbReference type="NCBI Taxonomy" id="2562682"/>
    <lineage>
        <taxon>Bacteria</taxon>
        <taxon>Pseudomonadati</taxon>
        <taxon>Pseudomonadota</taxon>
        <taxon>Gammaproteobacteria</taxon>
        <taxon>Cellvibrionales</taxon>
        <taxon>Halieaceae</taxon>
        <taxon>Mangrovimicrobium</taxon>
    </lineage>
</organism>
<dbReference type="OrthoDB" id="7061075at2"/>
<proteinExistence type="predicted"/>
<comment type="caution">
    <text evidence="1">The sequence shown here is derived from an EMBL/GenBank/DDBJ whole genome shotgun (WGS) entry which is preliminary data.</text>
</comment>
<evidence type="ECO:0000313" key="2">
    <source>
        <dbReference type="Proteomes" id="UP000298050"/>
    </source>
</evidence>
<dbReference type="InterPro" id="IPR052912">
    <property type="entry name" value="UPF0111_domain"/>
</dbReference>
<gene>
    <name evidence="1" type="ORF">E4634_09630</name>
</gene>
<reference evidence="1 2" key="1">
    <citation type="submission" date="2019-04" db="EMBL/GenBank/DDBJ databases">
        <title>Taxonomy of novel Haliea sp. from mangrove soil of West Coast of India.</title>
        <authorList>
            <person name="Verma A."/>
            <person name="Kumar P."/>
            <person name="Krishnamurthi S."/>
        </authorList>
    </citation>
    <scope>NUCLEOTIDE SEQUENCE [LARGE SCALE GENOMIC DNA]</scope>
    <source>
        <strain evidence="1 2">SAOS-164</strain>
    </source>
</reference>
<sequence length="206" mass="23090">MGFIAKFILPKSVDFNAAIREQTALTRRIVRDLHEACVAGNAQAFDSIRVDAKRAAALKTQNLQLLLDVFLTPYDKESIYRLFTQLDWVVLSTKHFVIEREVYGIESLSDYAAIFALLDSMAELLEDASAQLVGKQLGALANTAERIHDSYDAVVEQCAQAMAQRFQEANALDVLRHHDIVAQLREIAKRIHISANNFEDMAIKVA</sequence>
<dbReference type="Proteomes" id="UP000298050">
    <property type="component" value="Unassembled WGS sequence"/>
</dbReference>
<dbReference type="InterPro" id="IPR038078">
    <property type="entry name" value="PhoU-like_sf"/>
</dbReference>